<reference evidence="1" key="1">
    <citation type="submission" date="2020-08" db="EMBL/GenBank/DDBJ databases">
        <title>Multicomponent nature underlies the extraordinary mechanical properties of spider dragline silk.</title>
        <authorList>
            <person name="Kono N."/>
            <person name="Nakamura H."/>
            <person name="Mori M."/>
            <person name="Yoshida Y."/>
            <person name="Ohtoshi R."/>
            <person name="Malay A.D."/>
            <person name="Moran D.A.P."/>
            <person name="Tomita M."/>
            <person name="Numata K."/>
            <person name="Arakawa K."/>
        </authorList>
    </citation>
    <scope>NUCLEOTIDE SEQUENCE</scope>
</reference>
<protein>
    <submittedName>
        <fullName evidence="1">Uncharacterized protein</fullName>
    </submittedName>
</protein>
<name>A0A8X6RK61_TRICX</name>
<comment type="caution">
    <text evidence="1">The sequence shown here is derived from an EMBL/GenBank/DDBJ whole genome shotgun (WGS) entry which is preliminary data.</text>
</comment>
<sequence>MDSNSETRVNSGHSEGVNSHVTLFSITRAFATDQVILNLTAHELASPLLTITPHQREDVSAIDRFNVHSCPTRWVFSGTGHELMSCLPCSDNLTTGLPKPLNSGYKGKIKGINTRNLWYHTASQSFSDQERE</sequence>
<dbReference type="AlphaFoldDB" id="A0A8X6RK61"/>
<dbReference type="EMBL" id="BMAU01021176">
    <property type="protein sequence ID" value="GFX94054.1"/>
    <property type="molecule type" value="Genomic_DNA"/>
</dbReference>
<dbReference type="Proteomes" id="UP000887159">
    <property type="component" value="Unassembled WGS sequence"/>
</dbReference>
<accession>A0A8X6RK61</accession>
<organism evidence="1 2">
    <name type="scientific">Trichonephila clavipes</name>
    <name type="common">Golden silk orbweaver</name>
    <name type="synonym">Nephila clavipes</name>
    <dbReference type="NCBI Taxonomy" id="2585209"/>
    <lineage>
        <taxon>Eukaryota</taxon>
        <taxon>Metazoa</taxon>
        <taxon>Ecdysozoa</taxon>
        <taxon>Arthropoda</taxon>
        <taxon>Chelicerata</taxon>
        <taxon>Arachnida</taxon>
        <taxon>Araneae</taxon>
        <taxon>Araneomorphae</taxon>
        <taxon>Entelegynae</taxon>
        <taxon>Araneoidea</taxon>
        <taxon>Nephilidae</taxon>
        <taxon>Trichonephila</taxon>
    </lineage>
</organism>
<keyword evidence="2" id="KW-1185">Reference proteome</keyword>
<evidence type="ECO:0000313" key="1">
    <source>
        <dbReference type="EMBL" id="GFX94054.1"/>
    </source>
</evidence>
<gene>
    <name evidence="1" type="ORF">TNCV_3414161</name>
</gene>
<evidence type="ECO:0000313" key="2">
    <source>
        <dbReference type="Proteomes" id="UP000887159"/>
    </source>
</evidence>
<proteinExistence type="predicted"/>